<dbReference type="Proteomes" id="UP001163603">
    <property type="component" value="Chromosome 15"/>
</dbReference>
<protein>
    <submittedName>
        <fullName evidence="1">Uncharacterized protein</fullName>
    </submittedName>
</protein>
<keyword evidence="2" id="KW-1185">Reference proteome</keyword>
<accession>A0ACC0X152</accession>
<sequence>MLAAEDATWENTEELLKRFPNWDLEDKSPLGGGSNDKTLDGPRRSQRAIKRNPKYHA</sequence>
<organism evidence="1 2">
    <name type="scientific">Pistacia integerrima</name>
    <dbReference type="NCBI Taxonomy" id="434235"/>
    <lineage>
        <taxon>Eukaryota</taxon>
        <taxon>Viridiplantae</taxon>
        <taxon>Streptophyta</taxon>
        <taxon>Embryophyta</taxon>
        <taxon>Tracheophyta</taxon>
        <taxon>Spermatophyta</taxon>
        <taxon>Magnoliopsida</taxon>
        <taxon>eudicotyledons</taxon>
        <taxon>Gunneridae</taxon>
        <taxon>Pentapetalae</taxon>
        <taxon>rosids</taxon>
        <taxon>malvids</taxon>
        <taxon>Sapindales</taxon>
        <taxon>Anacardiaceae</taxon>
        <taxon>Pistacia</taxon>
    </lineage>
</organism>
<name>A0ACC0X152_9ROSI</name>
<reference evidence="2" key="1">
    <citation type="journal article" date="2023" name="G3 (Bethesda)">
        <title>Genome assembly and association tests identify interacting loci associated with vigor, precocity, and sex in interspecific pistachio rootstocks.</title>
        <authorList>
            <person name="Palmer W."/>
            <person name="Jacygrad E."/>
            <person name="Sagayaradj S."/>
            <person name="Cavanaugh K."/>
            <person name="Han R."/>
            <person name="Bertier L."/>
            <person name="Beede B."/>
            <person name="Kafkas S."/>
            <person name="Golino D."/>
            <person name="Preece J."/>
            <person name="Michelmore R."/>
        </authorList>
    </citation>
    <scope>NUCLEOTIDE SEQUENCE [LARGE SCALE GENOMIC DNA]</scope>
</reference>
<evidence type="ECO:0000313" key="1">
    <source>
        <dbReference type="EMBL" id="KAJ0007377.1"/>
    </source>
</evidence>
<comment type="caution">
    <text evidence="1">The sequence shown here is derived from an EMBL/GenBank/DDBJ whole genome shotgun (WGS) entry which is preliminary data.</text>
</comment>
<proteinExistence type="predicted"/>
<gene>
    <name evidence="1" type="ORF">Pint_29902</name>
</gene>
<dbReference type="EMBL" id="CM047750">
    <property type="protein sequence ID" value="KAJ0007377.1"/>
    <property type="molecule type" value="Genomic_DNA"/>
</dbReference>
<evidence type="ECO:0000313" key="2">
    <source>
        <dbReference type="Proteomes" id="UP001163603"/>
    </source>
</evidence>